<dbReference type="NCBIfam" id="NF008725">
    <property type="entry name" value="PRK11727.1"/>
    <property type="match status" value="1"/>
</dbReference>
<proteinExistence type="inferred from homology"/>
<dbReference type="HAMAP" id="MF_01848">
    <property type="entry name" value="23SrRNA_methyltr_F"/>
    <property type="match status" value="1"/>
</dbReference>
<dbReference type="RefSeq" id="WP_132702723.1">
    <property type="nucleotide sequence ID" value="NZ_SMGI01000001.1"/>
</dbReference>
<dbReference type="CDD" id="cd02440">
    <property type="entry name" value="AdoMet_MTases"/>
    <property type="match status" value="1"/>
</dbReference>
<evidence type="ECO:0000313" key="8">
    <source>
        <dbReference type="EMBL" id="TCK68720.1"/>
    </source>
</evidence>
<dbReference type="Gene3D" id="3.40.50.150">
    <property type="entry name" value="Vaccinia Virus protein VP39"/>
    <property type="match status" value="1"/>
</dbReference>
<dbReference type="SUPFAM" id="SSF53335">
    <property type="entry name" value="S-adenosyl-L-methionine-dependent methyltransferases"/>
    <property type="match status" value="1"/>
</dbReference>
<keyword evidence="5 6" id="KW-0949">S-adenosyl-L-methionine</keyword>
<keyword evidence="4 6" id="KW-0808">Transferase</keyword>
<evidence type="ECO:0000256" key="7">
    <source>
        <dbReference type="SAM" id="Coils"/>
    </source>
</evidence>
<evidence type="ECO:0000256" key="5">
    <source>
        <dbReference type="ARBA" id="ARBA00022691"/>
    </source>
</evidence>
<evidence type="ECO:0000256" key="3">
    <source>
        <dbReference type="ARBA" id="ARBA00022603"/>
    </source>
</evidence>
<evidence type="ECO:0000256" key="6">
    <source>
        <dbReference type="HAMAP-Rule" id="MF_01848"/>
    </source>
</evidence>
<dbReference type="AlphaFoldDB" id="A0A4R1KVH5"/>
<sequence length="303" mass="34587">MSKKHKPEQTKSKLHPRSKHRERYNFEKLIEVAPSLKPFVAKNKYGSLSVDFFNPEAVKSLNAALLKLHYDIEYWDIPEQYLCPPIPGRVDYIHYIADLIEDSSYNSSIKGLDIGTGANCIYPLLGNKIYGWQFIASDIDETAVSFSKDIVSKNNLENHIDIKFQSNSAKKLEGILNLNEQITFTMCNPPFHASEEDAKKAASRKLRNLKGKQQELKLNFGGQHNELWCKGGEARFIKDLIFESKHFGEQCLWFTTLVSKASNLKSIYKHLKTVNAKAVKTIDMGQGQKISRIVAWTFQDLTQ</sequence>
<dbReference type="InterPro" id="IPR010286">
    <property type="entry name" value="METTL16/RlmF"/>
</dbReference>
<dbReference type="InterPro" id="IPR029063">
    <property type="entry name" value="SAM-dependent_MTases_sf"/>
</dbReference>
<name>A0A4R1KVH5_9FLAO</name>
<dbReference type="PANTHER" id="PTHR13393:SF0">
    <property type="entry name" value="RNA N6-ADENOSINE-METHYLTRANSFERASE METTL16"/>
    <property type="match status" value="1"/>
</dbReference>
<comment type="function">
    <text evidence="6">Specifically methylates the adenine in position 1618 of 23S rRNA.</text>
</comment>
<feature type="coiled-coil region" evidence="7">
    <location>
        <begin position="192"/>
        <end position="219"/>
    </location>
</feature>
<dbReference type="EC" id="2.1.1.181" evidence="6"/>
<comment type="subcellular location">
    <subcellularLocation>
        <location evidence="6">Cytoplasm</location>
    </subcellularLocation>
</comment>
<comment type="caution">
    <text evidence="8">The sequence shown here is derived from an EMBL/GenBank/DDBJ whole genome shotgun (WGS) entry which is preliminary data.</text>
</comment>
<organism evidence="8 9">
    <name type="scientific">Winogradskyella wandonensis</name>
    <dbReference type="NCBI Taxonomy" id="1442586"/>
    <lineage>
        <taxon>Bacteria</taxon>
        <taxon>Pseudomonadati</taxon>
        <taxon>Bacteroidota</taxon>
        <taxon>Flavobacteriia</taxon>
        <taxon>Flavobacteriales</taxon>
        <taxon>Flavobacteriaceae</taxon>
        <taxon>Winogradskyella</taxon>
    </lineage>
</organism>
<keyword evidence="2 6" id="KW-0698">rRNA processing</keyword>
<protein>
    <recommendedName>
        <fullName evidence="6">Ribosomal RNA large subunit methyltransferase F</fullName>
        <ecNumber evidence="6">2.1.1.181</ecNumber>
    </recommendedName>
    <alternativeName>
        <fullName evidence="6">23S rRNA mA1618 methyltransferase</fullName>
    </alternativeName>
    <alternativeName>
        <fullName evidence="6">rRNA adenine N-6-methyltransferase</fullName>
    </alternativeName>
</protein>
<dbReference type="PANTHER" id="PTHR13393">
    <property type="entry name" value="SAM-DEPENDENT METHYLTRANSFERASE"/>
    <property type="match status" value="1"/>
</dbReference>
<evidence type="ECO:0000256" key="1">
    <source>
        <dbReference type="ARBA" id="ARBA00022490"/>
    </source>
</evidence>
<keyword evidence="9" id="KW-1185">Reference proteome</keyword>
<accession>A0A4R1KVH5</accession>
<dbReference type="PIRSF" id="PIRSF029038">
    <property type="entry name" value="Mtase_YbiN_prd"/>
    <property type="match status" value="1"/>
</dbReference>
<comment type="similarity">
    <text evidence="6">Belongs to the methyltransferase superfamily. METTL16/RlmF family.</text>
</comment>
<keyword evidence="3 6" id="KW-0489">Methyltransferase</keyword>
<dbReference type="EMBL" id="SMGI01000001">
    <property type="protein sequence ID" value="TCK68720.1"/>
    <property type="molecule type" value="Genomic_DNA"/>
</dbReference>
<keyword evidence="7" id="KW-0175">Coiled coil</keyword>
<dbReference type="OrthoDB" id="1115728at2"/>
<evidence type="ECO:0000313" key="9">
    <source>
        <dbReference type="Proteomes" id="UP000295714"/>
    </source>
</evidence>
<reference evidence="8 9" key="1">
    <citation type="journal article" date="2015" name="Stand. Genomic Sci.">
        <title>Genomic Encyclopedia of Bacterial and Archaeal Type Strains, Phase III: the genomes of soil and plant-associated and newly described type strains.</title>
        <authorList>
            <person name="Whitman W.B."/>
            <person name="Woyke T."/>
            <person name="Klenk H.P."/>
            <person name="Zhou Y."/>
            <person name="Lilburn T.G."/>
            <person name="Beck B.J."/>
            <person name="De Vos P."/>
            <person name="Vandamme P."/>
            <person name="Eisen J.A."/>
            <person name="Garrity G."/>
            <person name="Hugenholtz P."/>
            <person name="Kyrpides N.C."/>
        </authorList>
    </citation>
    <scope>NUCLEOTIDE SEQUENCE [LARGE SCALE GENOMIC DNA]</scope>
    <source>
        <strain evidence="8 9">CECT 8445</strain>
    </source>
</reference>
<keyword evidence="1 6" id="KW-0963">Cytoplasm</keyword>
<dbReference type="GO" id="GO:0005737">
    <property type="term" value="C:cytoplasm"/>
    <property type="evidence" value="ECO:0007669"/>
    <property type="project" value="UniProtKB-SubCell"/>
</dbReference>
<dbReference type="Proteomes" id="UP000295714">
    <property type="component" value="Unassembled WGS sequence"/>
</dbReference>
<dbReference type="GO" id="GO:0070475">
    <property type="term" value="P:rRNA base methylation"/>
    <property type="evidence" value="ECO:0007669"/>
    <property type="project" value="TreeGrafter"/>
</dbReference>
<evidence type="ECO:0000256" key="4">
    <source>
        <dbReference type="ARBA" id="ARBA00022679"/>
    </source>
</evidence>
<dbReference type="Pfam" id="PF05971">
    <property type="entry name" value="Methyltransf_10"/>
    <property type="match status" value="1"/>
</dbReference>
<evidence type="ECO:0000256" key="2">
    <source>
        <dbReference type="ARBA" id="ARBA00022552"/>
    </source>
</evidence>
<dbReference type="InterPro" id="IPR016909">
    <property type="entry name" value="rRNA_lsu_MeTfrase_F"/>
</dbReference>
<dbReference type="GO" id="GO:0052907">
    <property type="term" value="F:23S rRNA (adenine(1618)-N(6))-methyltransferase activity"/>
    <property type="evidence" value="ECO:0007669"/>
    <property type="project" value="UniProtKB-EC"/>
</dbReference>
<comment type="catalytic activity">
    <reaction evidence="6">
        <text>adenosine(1618) in 23S rRNA + S-adenosyl-L-methionine = N(6)-methyladenosine(1618) in 23S rRNA + S-adenosyl-L-homocysteine + H(+)</text>
        <dbReference type="Rhea" id="RHEA:16497"/>
        <dbReference type="Rhea" id="RHEA-COMP:10229"/>
        <dbReference type="Rhea" id="RHEA-COMP:10231"/>
        <dbReference type="ChEBI" id="CHEBI:15378"/>
        <dbReference type="ChEBI" id="CHEBI:57856"/>
        <dbReference type="ChEBI" id="CHEBI:59789"/>
        <dbReference type="ChEBI" id="CHEBI:74411"/>
        <dbReference type="ChEBI" id="CHEBI:74449"/>
        <dbReference type="EC" id="2.1.1.181"/>
    </reaction>
</comment>
<gene>
    <name evidence="6" type="primary">rlmF</name>
    <name evidence="8" type="ORF">DFQ05_0230</name>
</gene>